<gene>
    <name evidence="2" type="ORF">GCM10023196_104630</name>
</gene>
<proteinExistence type="predicted"/>
<dbReference type="Proteomes" id="UP001501442">
    <property type="component" value="Unassembled WGS sequence"/>
</dbReference>
<evidence type="ECO:0000313" key="3">
    <source>
        <dbReference type="Proteomes" id="UP001501442"/>
    </source>
</evidence>
<reference evidence="3" key="1">
    <citation type="journal article" date="2019" name="Int. J. Syst. Evol. Microbiol.">
        <title>The Global Catalogue of Microorganisms (GCM) 10K type strain sequencing project: providing services to taxonomists for standard genome sequencing and annotation.</title>
        <authorList>
            <consortium name="The Broad Institute Genomics Platform"/>
            <consortium name="The Broad Institute Genome Sequencing Center for Infectious Disease"/>
            <person name="Wu L."/>
            <person name="Ma J."/>
        </authorList>
    </citation>
    <scope>NUCLEOTIDE SEQUENCE [LARGE SCALE GENOMIC DNA]</scope>
    <source>
        <strain evidence="3">JCM 17939</strain>
    </source>
</reference>
<keyword evidence="3" id="KW-1185">Reference proteome</keyword>
<dbReference type="InterPro" id="IPR046259">
    <property type="entry name" value="DUF6292"/>
</dbReference>
<accession>A0ABP8UUH6</accession>
<evidence type="ECO:0000259" key="1">
    <source>
        <dbReference type="Pfam" id="PF19809"/>
    </source>
</evidence>
<protein>
    <recommendedName>
        <fullName evidence="1">DUF6292 domain-containing protein</fullName>
    </recommendedName>
</protein>
<evidence type="ECO:0000313" key="2">
    <source>
        <dbReference type="EMBL" id="GAA4640174.1"/>
    </source>
</evidence>
<organism evidence="2 3">
    <name type="scientific">Actinoallomurus vinaceus</name>
    <dbReference type="NCBI Taxonomy" id="1080074"/>
    <lineage>
        <taxon>Bacteria</taxon>
        <taxon>Bacillati</taxon>
        <taxon>Actinomycetota</taxon>
        <taxon>Actinomycetes</taxon>
        <taxon>Streptosporangiales</taxon>
        <taxon>Thermomonosporaceae</taxon>
        <taxon>Actinoallomurus</taxon>
    </lineage>
</organism>
<name>A0ABP8UUH6_9ACTN</name>
<dbReference type="EMBL" id="BAABHK010000031">
    <property type="protein sequence ID" value="GAA4640174.1"/>
    <property type="molecule type" value="Genomic_DNA"/>
</dbReference>
<comment type="caution">
    <text evidence="2">The sequence shown here is derived from an EMBL/GenBank/DDBJ whole genome shotgun (WGS) entry which is preliminary data.</text>
</comment>
<feature type="domain" description="DUF6292" evidence="1">
    <location>
        <begin position="14"/>
        <end position="109"/>
    </location>
</feature>
<dbReference type="Pfam" id="PF19809">
    <property type="entry name" value="DUF6292"/>
    <property type="match status" value="1"/>
</dbReference>
<sequence length="149" mass="16377">MAGQGRTDHRGYGEAVIRELQALAIEVEGDLAIPQSESKRAMRIGLDSSQFWGGRFENTVYVDLEWDEEQGWAVLDTHEPGAVRGLAYCHYGLGVGLVAEPAEVARTVEALRADENFVDGSIYKRRRADRHDPEFEAALAAHLPPANSG</sequence>
<dbReference type="RefSeq" id="WP_345443847.1">
    <property type="nucleotide sequence ID" value="NZ_BAABHK010000031.1"/>
</dbReference>